<gene>
    <name evidence="1" type="ORF">J2S03_000658</name>
</gene>
<protein>
    <submittedName>
        <fullName evidence="1">ABC-type nickel/cobalt efflux system permease component RcnA</fullName>
    </submittedName>
</protein>
<dbReference type="RefSeq" id="WP_274455184.1">
    <property type="nucleotide sequence ID" value="NZ_CP067097.1"/>
</dbReference>
<comment type="caution">
    <text evidence="1">The sequence shown here is derived from an EMBL/GenBank/DDBJ whole genome shotgun (WGS) entry which is preliminary data.</text>
</comment>
<dbReference type="Proteomes" id="UP001232973">
    <property type="component" value="Unassembled WGS sequence"/>
</dbReference>
<evidence type="ECO:0000313" key="1">
    <source>
        <dbReference type="EMBL" id="MDQ0188846.1"/>
    </source>
</evidence>
<accession>A0ABT9XEX1</accession>
<reference evidence="1 2" key="1">
    <citation type="submission" date="2023-07" db="EMBL/GenBank/DDBJ databases">
        <title>Genomic Encyclopedia of Type Strains, Phase IV (KMG-IV): sequencing the most valuable type-strain genomes for metagenomic binning, comparative biology and taxonomic classification.</title>
        <authorList>
            <person name="Goeker M."/>
        </authorList>
    </citation>
    <scope>NUCLEOTIDE SEQUENCE [LARGE SCALE GENOMIC DNA]</scope>
    <source>
        <strain evidence="1 2">DSM 4006</strain>
    </source>
</reference>
<keyword evidence="2" id="KW-1185">Reference proteome</keyword>
<sequence length="57" mass="6519">MALVIIAVFALFIGIGVWMERRDKRRLREIYEQHVESKEAAASDTLDAEAYDEAAHL</sequence>
<organism evidence="1 2">
    <name type="scientific">Alicyclobacillus cycloheptanicus</name>
    <dbReference type="NCBI Taxonomy" id="1457"/>
    <lineage>
        <taxon>Bacteria</taxon>
        <taxon>Bacillati</taxon>
        <taxon>Bacillota</taxon>
        <taxon>Bacilli</taxon>
        <taxon>Bacillales</taxon>
        <taxon>Alicyclobacillaceae</taxon>
        <taxon>Alicyclobacillus</taxon>
    </lineage>
</organism>
<dbReference type="EMBL" id="JAUSTP010000002">
    <property type="protein sequence ID" value="MDQ0188846.1"/>
    <property type="molecule type" value="Genomic_DNA"/>
</dbReference>
<proteinExistence type="predicted"/>
<name>A0ABT9XEX1_9BACL</name>
<evidence type="ECO:0000313" key="2">
    <source>
        <dbReference type="Proteomes" id="UP001232973"/>
    </source>
</evidence>